<dbReference type="PANTHER" id="PTHR34131:SF3">
    <property type="entry name" value="(RAP ANNOTATION RELEASE2) GALACTOSE-BINDING LIKE DOMAIN CONTAINING PROTEIN"/>
    <property type="match status" value="1"/>
</dbReference>
<sequence length="222" mass="24819">MRLTLVLHAAAALSTQRRPYDTKVRVASQRSAPLPPTAPQNPTLTEYMRLPTAQYALLDLPYGADLRRKGSNGDQELFELVVPPVKFFFLTVSPHVQCVVDSNEHSVVVRGTSCTLKGTDALVRRINDCFDFRVTAEMTWVDGSTRRIDCSVDLAVDVAPPGPFRLIPRRSLEVTGNSVMRVATNQIIRGFLQTLLNDYSKWASDESYRERRRANAEAVAAR</sequence>
<dbReference type="Proteomes" id="UP000789595">
    <property type="component" value="Unassembled WGS sequence"/>
</dbReference>
<evidence type="ECO:0000313" key="1">
    <source>
        <dbReference type="EMBL" id="CAH0372238.1"/>
    </source>
</evidence>
<keyword evidence="2" id="KW-1185">Reference proteome</keyword>
<dbReference type="AlphaFoldDB" id="A0A8J2SGY4"/>
<dbReference type="EMBL" id="CAKKNE010000003">
    <property type="protein sequence ID" value="CAH0372238.1"/>
    <property type="molecule type" value="Genomic_DNA"/>
</dbReference>
<accession>A0A8J2SGY4</accession>
<comment type="caution">
    <text evidence="1">The sequence shown here is derived from an EMBL/GenBank/DDBJ whole genome shotgun (WGS) entry which is preliminary data.</text>
</comment>
<dbReference type="InterPro" id="IPR018971">
    <property type="entry name" value="DUF1997"/>
</dbReference>
<protein>
    <submittedName>
        <fullName evidence="1">Uncharacterized protein</fullName>
    </submittedName>
</protein>
<proteinExistence type="predicted"/>
<dbReference type="PANTHER" id="PTHR34131">
    <property type="entry name" value="(RAP ANNOTATION RELEASE2) GALACTOSE-BINDING LIKE DOMAIN CONTAINING PROTEIN"/>
    <property type="match status" value="1"/>
</dbReference>
<dbReference type="Pfam" id="PF09366">
    <property type="entry name" value="DUF1997"/>
    <property type="match status" value="1"/>
</dbReference>
<organism evidence="1 2">
    <name type="scientific">Pelagomonas calceolata</name>
    <dbReference type="NCBI Taxonomy" id="35677"/>
    <lineage>
        <taxon>Eukaryota</taxon>
        <taxon>Sar</taxon>
        <taxon>Stramenopiles</taxon>
        <taxon>Ochrophyta</taxon>
        <taxon>Pelagophyceae</taxon>
        <taxon>Pelagomonadales</taxon>
        <taxon>Pelagomonadaceae</taxon>
        <taxon>Pelagomonas</taxon>
    </lineage>
</organism>
<evidence type="ECO:0000313" key="2">
    <source>
        <dbReference type="Proteomes" id="UP000789595"/>
    </source>
</evidence>
<name>A0A8J2SGY4_9STRA</name>
<dbReference type="OrthoDB" id="199535at2759"/>
<gene>
    <name evidence="1" type="ORF">PECAL_3P22210</name>
</gene>
<reference evidence="1" key="1">
    <citation type="submission" date="2021-11" db="EMBL/GenBank/DDBJ databases">
        <authorList>
            <consortium name="Genoscope - CEA"/>
            <person name="William W."/>
        </authorList>
    </citation>
    <scope>NUCLEOTIDE SEQUENCE</scope>
</reference>